<protein>
    <recommendedName>
        <fullName evidence="4">HECT domain-containing protein</fullName>
    </recommendedName>
</protein>
<sequence>MKLGEKKAALLAITENIEMELFSSEEPCVVISTQEKEEEHIFHQRHLEHPLVPDCEEEPEPEVQTQARQQAKPKTEPPPRTETEHYTPDLSFMEEIEIEMEVFPPPRVSECELVEIKSDDPSIMTPPSANKISRLKWKRLVPQKTGLVVKDVVCLPRGLYLAQLERHIVPRCKERAALAAMGMTARITIDYSWSASQMESRLAMLLRGQFVKWAGQRFSFTYLQCVQGSRVLFVPDTPAEGWTGEQVLRISGHGPLYIFTHQDYPQAESERSARETPVVNRKEFCLEASTESCQDEDNQLGRQTQPRVRRTTEEFTMDLDTVLRLFRQENMDRDVETHIQVRRRDLLRSALKVVRRPDFCFRKTPIISFSGEETAGHEGPLREFFRLTLLELQQSSVFEGHPGRLFLTYDLTALEDRKYYEAGVLIGWSLAHGGPGPRCLHPALYQFMCDHNPSLVDFSWTDIVDAEVQIRLQQLHSCTDVKLLSPSLCDWVSSCGIPGIYSARSDEIPAIYIRLVKHYIYHRVASMISQFTDGLNSCGGLWDMVQSHSEVFVPVMTSMHQEPLTLEEFKQLFTVCYSHQDSQLRAAEEATAKHWETVLTFVSKGEADFSFEDILAFITGADHLPPLGFPRLISLHFYSQDGLPHASTCALELFLPRAVVRAKDLLALLSRAVHEALGFTCLQTEGEGEDSCTEMMTSLGAGSPPGYLVSC</sequence>
<evidence type="ECO:0000256" key="3">
    <source>
        <dbReference type="SAM" id="MobiDB-lite"/>
    </source>
</evidence>
<dbReference type="InterPro" id="IPR035983">
    <property type="entry name" value="Hect_E3_ubiquitin_ligase"/>
</dbReference>
<dbReference type="EMBL" id="BRZM01003569">
    <property type="protein sequence ID" value="GLD49549.1"/>
    <property type="molecule type" value="Genomic_DNA"/>
</dbReference>
<dbReference type="Pfam" id="PF00632">
    <property type="entry name" value="HECT"/>
    <property type="match status" value="1"/>
</dbReference>
<evidence type="ECO:0000313" key="6">
    <source>
        <dbReference type="Proteomes" id="UP001279410"/>
    </source>
</evidence>
<evidence type="ECO:0000313" key="5">
    <source>
        <dbReference type="EMBL" id="GLD49549.1"/>
    </source>
</evidence>
<dbReference type="InterPro" id="IPR000569">
    <property type="entry name" value="HECT_dom"/>
</dbReference>
<keyword evidence="1" id="KW-0808">Transferase</keyword>
<name>A0AAD3M9Q9_LATJO</name>
<keyword evidence="2" id="KW-0833">Ubl conjugation pathway</keyword>
<dbReference type="Proteomes" id="UP001279410">
    <property type="component" value="Unassembled WGS sequence"/>
</dbReference>
<gene>
    <name evidence="5" type="ORF">AKAME5_002749400</name>
</gene>
<feature type="domain" description="HECT" evidence="4">
    <location>
        <begin position="341"/>
        <end position="680"/>
    </location>
</feature>
<keyword evidence="6" id="KW-1185">Reference proteome</keyword>
<evidence type="ECO:0000256" key="1">
    <source>
        <dbReference type="ARBA" id="ARBA00022679"/>
    </source>
</evidence>
<evidence type="ECO:0000256" key="2">
    <source>
        <dbReference type="ARBA" id="ARBA00022786"/>
    </source>
</evidence>
<accession>A0AAD3M9Q9</accession>
<comment type="caution">
    <text evidence="5">The sequence shown here is derived from an EMBL/GenBank/DDBJ whole genome shotgun (WGS) entry which is preliminary data.</text>
</comment>
<dbReference type="SMART" id="SM00119">
    <property type="entry name" value="HECTc"/>
    <property type="match status" value="1"/>
</dbReference>
<dbReference type="AlphaFoldDB" id="A0AAD3M9Q9"/>
<reference evidence="5" key="1">
    <citation type="submission" date="2022-08" db="EMBL/GenBank/DDBJ databases">
        <title>Genome sequencing of akame (Lates japonicus).</title>
        <authorList>
            <person name="Hashiguchi Y."/>
            <person name="Takahashi H."/>
        </authorList>
    </citation>
    <scope>NUCLEOTIDE SEQUENCE</scope>
    <source>
        <strain evidence="5">Kochi</strain>
    </source>
</reference>
<feature type="region of interest" description="Disordered" evidence="3">
    <location>
        <begin position="54"/>
        <end position="89"/>
    </location>
</feature>
<feature type="compositionally biased region" description="Basic and acidic residues" evidence="3">
    <location>
        <begin position="73"/>
        <end position="87"/>
    </location>
</feature>
<organism evidence="5 6">
    <name type="scientific">Lates japonicus</name>
    <name type="common">Japanese lates</name>
    <dbReference type="NCBI Taxonomy" id="270547"/>
    <lineage>
        <taxon>Eukaryota</taxon>
        <taxon>Metazoa</taxon>
        <taxon>Chordata</taxon>
        <taxon>Craniata</taxon>
        <taxon>Vertebrata</taxon>
        <taxon>Euteleostomi</taxon>
        <taxon>Actinopterygii</taxon>
        <taxon>Neopterygii</taxon>
        <taxon>Teleostei</taxon>
        <taxon>Neoteleostei</taxon>
        <taxon>Acanthomorphata</taxon>
        <taxon>Carangaria</taxon>
        <taxon>Carangaria incertae sedis</taxon>
        <taxon>Centropomidae</taxon>
        <taxon>Lates</taxon>
    </lineage>
</organism>
<dbReference type="Gene3D" id="3.90.1750.10">
    <property type="entry name" value="Hect, E3 ligase catalytic domains"/>
    <property type="match status" value="1"/>
</dbReference>
<dbReference type="SUPFAM" id="SSF56204">
    <property type="entry name" value="Hect, E3 ligase catalytic domain"/>
    <property type="match status" value="1"/>
</dbReference>
<dbReference type="Gene3D" id="3.30.2410.10">
    <property type="entry name" value="Hect, E3 ligase catalytic domain"/>
    <property type="match status" value="1"/>
</dbReference>
<dbReference type="GO" id="GO:0004842">
    <property type="term" value="F:ubiquitin-protein transferase activity"/>
    <property type="evidence" value="ECO:0007669"/>
    <property type="project" value="InterPro"/>
</dbReference>
<evidence type="ECO:0000259" key="4">
    <source>
        <dbReference type="SMART" id="SM00119"/>
    </source>
</evidence>
<proteinExistence type="predicted"/>